<reference evidence="1" key="1">
    <citation type="submission" date="2016-11" db="EMBL/GenBank/DDBJ databases">
        <title>The genome sequence of Colletotrichum cuscutae.</title>
        <authorList>
            <person name="Baroncelli R."/>
        </authorList>
    </citation>
    <scope>NUCLEOTIDE SEQUENCE</scope>
    <source>
        <strain evidence="1">IMI 304802</strain>
    </source>
</reference>
<dbReference type="Proteomes" id="UP001239213">
    <property type="component" value="Unassembled WGS sequence"/>
</dbReference>
<organism evidence="1 2">
    <name type="scientific">Colletotrichum cuscutae</name>
    <dbReference type="NCBI Taxonomy" id="1209917"/>
    <lineage>
        <taxon>Eukaryota</taxon>
        <taxon>Fungi</taxon>
        <taxon>Dikarya</taxon>
        <taxon>Ascomycota</taxon>
        <taxon>Pezizomycotina</taxon>
        <taxon>Sordariomycetes</taxon>
        <taxon>Hypocreomycetidae</taxon>
        <taxon>Glomerellales</taxon>
        <taxon>Glomerellaceae</taxon>
        <taxon>Colletotrichum</taxon>
        <taxon>Colletotrichum acutatum species complex</taxon>
    </lineage>
</organism>
<keyword evidence="2" id="KW-1185">Reference proteome</keyword>
<evidence type="ECO:0000313" key="2">
    <source>
        <dbReference type="Proteomes" id="UP001239213"/>
    </source>
</evidence>
<dbReference type="AlphaFoldDB" id="A0AAI9VI77"/>
<evidence type="ECO:0000313" key="1">
    <source>
        <dbReference type="EMBL" id="KAK1484619.1"/>
    </source>
</evidence>
<protein>
    <submittedName>
        <fullName evidence="1">Uncharacterized protein</fullName>
    </submittedName>
</protein>
<gene>
    <name evidence="1" type="ORF">CCUS01_15527</name>
</gene>
<accession>A0AAI9VI77</accession>
<comment type="caution">
    <text evidence="1">The sequence shown here is derived from an EMBL/GenBank/DDBJ whole genome shotgun (WGS) entry which is preliminary data.</text>
</comment>
<proteinExistence type="predicted"/>
<dbReference type="EMBL" id="MPDP01000077">
    <property type="protein sequence ID" value="KAK1484619.1"/>
    <property type="molecule type" value="Genomic_DNA"/>
</dbReference>
<sequence length="141" mass="16290">MRYYCCGYGIEVIQNASADDLYRLRALLRKNPGLTPPISLGIRSIRHRKSACRFTNGLSRAFGIVNNSFAVNIRCNGIIHNCELHEREIRRQLVGVLYWRTRRLGQNRVGINQIKQIKLIKSNQIKSSIIIMQTPRQAKRL</sequence>
<name>A0AAI9VI77_9PEZI</name>